<dbReference type="InterPro" id="IPR020019">
    <property type="entry name" value="AcTrfase_PglD-like"/>
</dbReference>
<name>A0A377Q5N3_9NEIS</name>
<dbReference type="Gene3D" id="3.40.50.20">
    <property type="match status" value="1"/>
</dbReference>
<sequence>MKRNLVLFGDGLFADIAYEYFTHDSNYQVVAFCVDRPYLQCEQKFGLPVIATDEIAEKFNPAEHSFYAAITYGQLNRVRERFFNQAKKMGYTPASYISSRAFVWRNVELGEHCFIFEDNTVQPFVKLGDNVVLWSGNHIGHHSEIGSHVFIASHAVISGCCHIGDHQFIGVNATLSNNLTIADDCMIGAAALVTRNMTEDGFAKGARSEVSEGARRFFKVVIE</sequence>
<dbReference type="EMBL" id="UGHR01000001">
    <property type="protein sequence ID" value="STQ90576.1"/>
    <property type="molecule type" value="Genomic_DNA"/>
</dbReference>
<evidence type="ECO:0000313" key="5">
    <source>
        <dbReference type="EMBL" id="TCU89207.1"/>
    </source>
</evidence>
<dbReference type="InterPro" id="IPR011004">
    <property type="entry name" value="Trimer_LpxA-like_sf"/>
</dbReference>
<dbReference type="CDD" id="cd03360">
    <property type="entry name" value="LbH_AT_putative"/>
    <property type="match status" value="1"/>
</dbReference>
<reference evidence="5 7" key="2">
    <citation type="submission" date="2019-03" db="EMBL/GenBank/DDBJ databases">
        <title>Genomic Encyclopedia of Type Strains, Phase IV (KMG-IV): sequencing the most valuable type-strain genomes for metagenomic binning, comparative biology and taxonomic classification.</title>
        <authorList>
            <person name="Goeker M."/>
        </authorList>
    </citation>
    <scope>NUCLEOTIDE SEQUENCE [LARGE SCALE GENOMIC DNA]</scope>
    <source>
        <strain evidence="5 7">DSM 3764</strain>
    </source>
</reference>
<dbReference type="EC" id="2.3.1.-" evidence="4"/>
<evidence type="ECO:0000256" key="2">
    <source>
        <dbReference type="PIRSR" id="PIRSR620019-2"/>
    </source>
</evidence>
<dbReference type="RefSeq" id="WP_115226876.1">
    <property type="nucleotide sequence ID" value="NZ_CAWOLO010000002.1"/>
</dbReference>
<dbReference type="AlphaFoldDB" id="A0A377Q5N3"/>
<dbReference type="PANTHER" id="PTHR43300:SF4">
    <property type="entry name" value="ACYL-[ACYL-CARRIER-PROTEIN]--UDP-N-ACETYLGLUCOSAMINE O-ACYLTRANSFERASE"/>
    <property type="match status" value="1"/>
</dbReference>
<reference evidence="4 6" key="1">
    <citation type="submission" date="2018-06" db="EMBL/GenBank/DDBJ databases">
        <authorList>
            <consortium name="Pathogen Informatics"/>
            <person name="Doyle S."/>
        </authorList>
    </citation>
    <scope>NUCLEOTIDE SEQUENCE [LARGE SCALE GENOMIC DNA]</scope>
    <source>
        <strain evidence="4 6">NCTC11159</strain>
    </source>
</reference>
<evidence type="ECO:0000313" key="7">
    <source>
        <dbReference type="Proteomes" id="UP000295794"/>
    </source>
</evidence>
<dbReference type="InterPro" id="IPR041561">
    <property type="entry name" value="PglD_N"/>
</dbReference>
<dbReference type="Proteomes" id="UP000255108">
    <property type="component" value="Unassembled WGS sequence"/>
</dbReference>
<evidence type="ECO:0000313" key="6">
    <source>
        <dbReference type="Proteomes" id="UP000255108"/>
    </source>
</evidence>
<dbReference type="InterPro" id="IPR050179">
    <property type="entry name" value="Trans_hexapeptide_repeat"/>
</dbReference>
<dbReference type="Proteomes" id="UP000295794">
    <property type="component" value="Unassembled WGS sequence"/>
</dbReference>
<dbReference type="InterPro" id="IPR001451">
    <property type="entry name" value="Hexapep"/>
</dbReference>
<dbReference type="Pfam" id="PF00132">
    <property type="entry name" value="Hexapep"/>
    <property type="match status" value="1"/>
</dbReference>
<keyword evidence="7" id="KW-1185">Reference proteome</keyword>
<feature type="binding site" evidence="2">
    <location>
        <position position="73"/>
    </location>
    <ligand>
        <name>substrate</name>
    </ligand>
</feature>
<dbReference type="EMBL" id="SMBT01000002">
    <property type="protein sequence ID" value="TCU89207.1"/>
    <property type="molecule type" value="Genomic_DNA"/>
</dbReference>
<accession>A0A377Q5N3</accession>
<keyword evidence="4" id="KW-0012">Acyltransferase</keyword>
<keyword evidence="4" id="KW-0808">Transferase</keyword>
<dbReference type="GO" id="GO:0016746">
    <property type="term" value="F:acyltransferase activity"/>
    <property type="evidence" value="ECO:0007669"/>
    <property type="project" value="UniProtKB-KW"/>
</dbReference>
<comment type="similarity">
    <text evidence="1">Belongs to the transferase hexapeptide repeat family.</text>
</comment>
<feature type="domain" description="PglD N-terminal" evidence="3">
    <location>
        <begin position="4"/>
        <end position="85"/>
    </location>
</feature>
<dbReference type="OrthoDB" id="1115300at2"/>
<proteinExistence type="inferred from homology"/>
<protein>
    <submittedName>
        <fullName evidence="5">Sugar O-acyltransferase (Sialic acid O-acetyltransferase NeuD family)</fullName>
    </submittedName>
    <submittedName>
        <fullName evidence="4">UDP-3-O-acylglucosamine N-acyltransferase</fullName>
        <ecNumber evidence="4">2.3.1.-</ecNumber>
    </submittedName>
</protein>
<dbReference type="NCBIfam" id="TIGR03570">
    <property type="entry name" value="NeuD_NnaD"/>
    <property type="match status" value="1"/>
</dbReference>
<evidence type="ECO:0000256" key="1">
    <source>
        <dbReference type="ARBA" id="ARBA00007274"/>
    </source>
</evidence>
<dbReference type="PANTHER" id="PTHR43300">
    <property type="entry name" value="ACETYLTRANSFERASE"/>
    <property type="match status" value="1"/>
</dbReference>
<evidence type="ECO:0000313" key="4">
    <source>
        <dbReference type="EMBL" id="STQ90576.1"/>
    </source>
</evidence>
<evidence type="ECO:0000259" key="3">
    <source>
        <dbReference type="Pfam" id="PF17836"/>
    </source>
</evidence>
<gene>
    <name evidence="4" type="primary">lpxD_1</name>
    <name evidence="5" type="ORF">EV682_102119</name>
    <name evidence="4" type="ORF">NCTC11159_01643</name>
</gene>
<dbReference type="SUPFAM" id="SSF51161">
    <property type="entry name" value="Trimeric LpxA-like enzymes"/>
    <property type="match status" value="1"/>
</dbReference>
<organism evidence="4 6">
    <name type="scientific">Iodobacter fluviatilis</name>
    <dbReference type="NCBI Taxonomy" id="537"/>
    <lineage>
        <taxon>Bacteria</taxon>
        <taxon>Pseudomonadati</taxon>
        <taxon>Pseudomonadota</taxon>
        <taxon>Betaproteobacteria</taxon>
        <taxon>Neisseriales</taxon>
        <taxon>Chitinibacteraceae</taxon>
        <taxon>Iodobacter</taxon>
    </lineage>
</organism>
<dbReference type="Pfam" id="PF17836">
    <property type="entry name" value="PglD_N"/>
    <property type="match status" value="1"/>
</dbReference>
<dbReference type="Gene3D" id="2.160.10.10">
    <property type="entry name" value="Hexapeptide repeat proteins"/>
    <property type="match status" value="1"/>
</dbReference>